<evidence type="ECO:0000313" key="1">
    <source>
        <dbReference type="EMBL" id="KJV84973.1"/>
    </source>
</evidence>
<gene>
    <name evidence="1" type="ORF">APHWI1_0125</name>
</gene>
<sequence>MYCIIRIQEVLSALSTAEECMPRYIVTYDSIKIIQRPARLAQGGFSVLAEEYSRCESISRSA</sequence>
<accession>A0A0F3PXG6</accession>
<comment type="caution">
    <text evidence="1">The sequence shown here is derived from an EMBL/GenBank/DDBJ whole genome shotgun (WGS) entry which is preliminary data.</text>
</comment>
<organism evidence="1 2">
    <name type="scientific">Anaplasma phagocytophilum str. ApWI1</name>
    <dbReference type="NCBI Taxonomy" id="1359155"/>
    <lineage>
        <taxon>Bacteria</taxon>
        <taxon>Pseudomonadati</taxon>
        <taxon>Pseudomonadota</taxon>
        <taxon>Alphaproteobacteria</taxon>
        <taxon>Rickettsiales</taxon>
        <taxon>Anaplasmataceae</taxon>
        <taxon>Anaplasma</taxon>
        <taxon>phagocytophilum group</taxon>
    </lineage>
</organism>
<name>A0A0F3PXG6_ANAPH</name>
<evidence type="ECO:0000313" key="2">
    <source>
        <dbReference type="Proteomes" id="UP000033622"/>
    </source>
</evidence>
<dbReference type="PATRIC" id="fig|1359155.3.peg.131"/>
<proteinExistence type="predicted"/>
<dbReference type="Proteomes" id="UP000033622">
    <property type="component" value="Unassembled WGS sequence"/>
</dbReference>
<protein>
    <submittedName>
        <fullName evidence="1">Uncharacterized protein</fullName>
    </submittedName>
</protein>
<reference evidence="1 2" key="1">
    <citation type="submission" date="2015-01" db="EMBL/GenBank/DDBJ databases">
        <title>Genome Sequencing of Rickettsiales.</title>
        <authorList>
            <person name="Daugherty S.C."/>
            <person name="Su Q."/>
            <person name="Abolude K."/>
            <person name="Beier-Sexton M."/>
            <person name="Carlyon J.A."/>
            <person name="Carter R."/>
            <person name="Day N.P."/>
            <person name="Dumler S.J."/>
            <person name="Dyachenko V."/>
            <person name="Godinez A."/>
            <person name="Kurtti T.J."/>
            <person name="Lichay M."/>
            <person name="Mullins K.E."/>
            <person name="Ott S."/>
            <person name="Pappas-Brown V."/>
            <person name="Paris D.H."/>
            <person name="Patel P."/>
            <person name="Richards A.L."/>
            <person name="Sadzewicz L."/>
            <person name="Sears K."/>
            <person name="Seidman D."/>
            <person name="Sengamalay N."/>
            <person name="Stenos J."/>
            <person name="Tallon L.J."/>
            <person name="Vincent G."/>
            <person name="Fraser C.M."/>
            <person name="Munderloh U."/>
            <person name="Dunning-Hotopp J.C."/>
        </authorList>
    </citation>
    <scope>NUCLEOTIDE SEQUENCE [LARGE SCALE GENOMIC DNA]</scope>
    <source>
        <strain evidence="1 2">ApWI1</strain>
    </source>
</reference>
<dbReference type="EMBL" id="LAOF01000001">
    <property type="protein sequence ID" value="KJV84973.1"/>
    <property type="molecule type" value="Genomic_DNA"/>
</dbReference>
<dbReference type="AlphaFoldDB" id="A0A0F3PXG6"/>